<reference evidence="1 2" key="1">
    <citation type="submission" date="2024-06" db="EMBL/GenBank/DDBJ databases">
        <title>The Natural Products Discovery Center: Release of the First 8490 Sequenced Strains for Exploring Actinobacteria Biosynthetic Diversity.</title>
        <authorList>
            <person name="Kalkreuter E."/>
            <person name="Kautsar S.A."/>
            <person name="Yang D."/>
            <person name="Bader C.D."/>
            <person name="Teijaro C.N."/>
            <person name="Fluegel L."/>
            <person name="Davis C.M."/>
            <person name="Simpson J.R."/>
            <person name="Lauterbach L."/>
            <person name="Steele A.D."/>
            <person name="Gui C."/>
            <person name="Meng S."/>
            <person name="Li G."/>
            <person name="Viehrig K."/>
            <person name="Ye F."/>
            <person name="Su P."/>
            <person name="Kiefer A.F."/>
            <person name="Nichols A."/>
            <person name="Cepeda A.J."/>
            <person name="Yan W."/>
            <person name="Fan B."/>
            <person name="Jiang Y."/>
            <person name="Adhikari A."/>
            <person name="Zheng C.-J."/>
            <person name="Schuster L."/>
            <person name="Cowan T.M."/>
            <person name="Smanski M.J."/>
            <person name="Chevrette M.G."/>
            <person name="De Carvalho L.P.S."/>
            <person name="Shen B."/>
        </authorList>
    </citation>
    <scope>NUCLEOTIDE SEQUENCE [LARGE SCALE GENOMIC DNA]</scope>
    <source>
        <strain evidence="1 2">NPDC052347</strain>
    </source>
</reference>
<dbReference type="SUPFAM" id="SSF47336">
    <property type="entry name" value="ACP-like"/>
    <property type="match status" value="1"/>
</dbReference>
<gene>
    <name evidence="1" type="ORF">AB0L16_09325</name>
</gene>
<dbReference type="Gene3D" id="1.10.1200.10">
    <property type="entry name" value="ACP-like"/>
    <property type="match status" value="1"/>
</dbReference>
<dbReference type="InterPro" id="IPR036736">
    <property type="entry name" value="ACP-like_sf"/>
</dbReference>
<protein>
    <submittedName>
        <fullName evidence="1">Acyl carrier protein</fullName>
    </submittedName>
</protein>
<sequence length="79" mass="8875">MRTDLLKEAFHKGLDLPPDTDLIPIRYGGHPHWDSLGHLSLIVALEEAFEIEFDDEEVLALDSYSAAAEMIAKKKTNQP</sequence>
<dbReference type="RefSeq" id="WP_109279721.1">
    <property type="nucleotide sequence ID" value="NZ_JBFAUK010000005.1"/>
</dbReference>
<evidence type="ECO:0000313" key="1">
    <source>
        <dbReference type="EMBL" id="MEV5506664.1"/>
    </source>
</evidence>
<organism evidence="1 2">
    <name type="scientific">Streptomyces orinoci</name>
    <name type="common">Streptoverticillium orinoci</name>
    <dbReference type="NCBI Taxonomy" id="67339"/>
    <lineage>
        <taxon>Bacteria</taxon>
        <taxon>Bacillati</taxon>
        <taxon>Actinomycetota</taxon>
        <taxon>Actinomycetes</taxon>
        <taxon>Kitasatosporales</taxon>
        <taxon>Streptomycetaceae</taxon>
        <taxon>Streptomyces</taxon>
    </lineage>
</organism>
<proteinExistence type="predicted"/>
<evidence type="ECO:0000313" key="2">
    <source>
        <dbReference type="Proteomes" id="UP001552594"/>
    </source>
</evidence>
<accession>A0ABV3JUU7</accession>
<keyword evidence="2" id="KW-1185">Reference proteome</keyword>
<dbReference type="EMBL" id="JBFAUK010000005">
    <property type="protein sequence ID" value="MEV5506664.1"/>
    <property type="molecule type" value="Genomic_DNA"/>
</dbReference>
<name>A0ABV3JUU7_STRON</name>
<dbReference type="Proteomes" id="UP001552594">
    <property type="component" value="Unassembled WGS sequence"/>
</dbReference>
<comment type="caution">
    <text evidence="1">The sequence shown here is derived from an EMBL/GenBank/DDBJ whole genome shotgun (WGS) entry which is preliminary data.</text>
</comment>